<keyword evidence="6" id="KW-0963">Cytoplasm</keyword>
<protein>
    <recommendedName>
        <fullName evidence="6">tRNA(Ile)-lysidine synthase</fullName>
        <ecNumber evidence="6">6.3.4.19</ecNumber>
    </recommendedName>
    <alternativeName>
        <fullName evidence="6">tRNA(Ile)-2-lysyl-cytidine synthase</fullName>
    </alternativeName>
    <alternativeName>
        <fullName evidence="6">tRNA(Ile)-lysidine synthetase</fullName>
    </alternativeName>
</protein>
<feature type="binding site" evidence="6">
    <location>
        <begin position="36"/>
        <end position="41"/>
    </location>
    <ligand>
        <name>ATP</name>
        <dbReference type="ChEBI" id="CHEBI:30616"/>
    </ligand>
</feature>
<dbReference type="eggNOG" id="COG0037">
    <property type="taxonomic scope" value="Bacteria"/>
</dbReference>
<evidence type="ECO:0000313" key="9">
    <source>
        <dbReference type="Proteomes" id="UP000008130"/>
    </source>
</evidence>
<dbReference type="EMBL" id="CP002568">
    <property type="protein sequence ID" value="ADZ69356.1"/>
    <property type="molecule type" value="Genomic_DNA"/>
</dbReference>
<comment type="domain">
    <text evidence="6">The N-terminal region contains the highly conserved SGGXDS motif, predicted to be a P-loop motif involved in ATP binding.</text>
</comment>
<keyword evidence="1 6" id="KW-0436">Ligase</keyword>
<reference evidence="8 9" key="1">
    <citation type="journal article" date="2011" name="J. Bacteriol.">
        <title>Complete genome sequence of Polymorphum gilvum SL003B-26A1T, a crude oil-degrading bacterium from oil-polluted saline soil.</title>
        <authorList>
            <person name="Li S.G."/>
            <person name="Tang Y.Q."/>
            <person name="Nie Y."/>
            <person name="Cai M."/>
            <person name="Wu X.L."/>
        </authorList>
    </citation>
    <scope>NUCLEOTIDE SEQUENCE [LARGE SCALE GENOMIC DNA]</scope>
    <source>
        <strain evidence="9">LMG 25793 / CGMCC 1.9160 / SL003B-26A1</strain>
    </source>
</reference>
<dbReference type="NCBIfam" id="TIGR02432">
    <property type="entry name" value="lysidine_TilS_N"/>
    <property type="match status" value="1"/>
</dbReference>
<proteinExistence type="inferred from homology"/>
<evidence type="ECO:0000256" key="5">
    <source>
        <dbReference type="ARBA" id="ARBA00048539"/>
    </source>
</evidence>
<dbReference type="HAMAP" id="MF_01161">
    <property type="entry name" value="tRNA_Ile_lys_synt"/>
    <property type="match status" value="1"/>
</dbReference>
<dbReference type="GO" id="GO:0006400">
    <property type="term" value="P:tRNA modification"/>
    <property type="evidence" value="ECO:0007669"/>
    <property type="project" value="UniProtKB-UniRule"/>
</dbReference>
<accession>F2IX65</accession>
<name>F2IX65_POLGS</name>
<dbReference type="RefSeq" id="WP_013651674.1">
    <property type="nucleotide sequence ID" value="NC_015259.1"/>
</dbReference>
<sequence>MPDAPETDAVRPFSSDDADALFMPLLDLDRLAIAVSGGADSLALLHLFADWQRRTARAPQAHVFTVDHGLRAEARAEAEHVHRLCAGYCLPHEILTWAGRKGAPNLQATAREARYTLIGARMRALSLSALAVAHHRDDQAETFLDRLTRGSGVYGLAAMAADEADGPVGVRILRPLLDVPKARLIATLEAAGLSWFEDPSNTDLRYKRARLRRLGLLLAEEGLDQARLAATAARLRRAADALDGWAERLVRDHCRVHPAGPAEIAVAPLAEAPEEVRLRSLSRLIRATGGAEHGPRLEALEPATAALLAGEAASRTLGGVVLRRSGPVLRLWRERGRTWPAPLDLAPGEDGIWDGRYLVRAPVDGGSLAVRALAEAGVEIDRLTWPTGWPRDAFACAPAIVDADGRLLFVPGLMAPRAHQGQARVSRFRPFPPEVGGAVRTG</sequence>
<keyword evidence="2 6" id="KW-0819">tRNA processing</keyword>
<keyword evidence="4 6" id="KW-0067">ATP-binding</keyword>
<gene>
    <name evidence="6" type="primary">tilS</name>
    <name evidence="8" type="ordered locus">SL003B_0927</name>
</gene>
<dbReference type="EC" id="6.3.4.19" evidence="6"/>
<dbReference type="KEGG" id="pgv:SL003B_0927"/>
<evidence type="ECO:0000259" key="7">
    <source>
        <dbReference type="Pfam" id="PF01171"/>
    </source>
</evidence>
<evidence type="ECO:0000256" key="3">
    <source>
        <dbReference type="ARBA" id="ARBA00022741"/>
    </source>
</evidence>
<keyword evidence="9" id="KW-1185">Reference proteome</keyword>
<dbReference type="GO" id="GO:0005524">
    <property type="term" value="F:ATP binding"/>
    <property type="evidence" value="ECO:0007669"/>
    <property type="project" value="UniProtKB-UniRule"/>
</dbReference>
<evidence type="ECO:0000256" key="4">
    <source>
        <dbReference type="ARBA" id="ARBA00022840"/>
    </source>
</evidence>
<dbReference type="Gene3D" id="3.40.50.620">
    <property type="entry name" value="HUPs"/>
    <property type="match status" value="1"/>
</dbReference>
<comment type="subcellular location">
    <subcellularLocation>
        <location evidence="6">Cytoplasm</location>
    </subcellularLocation>
</comment>
<dbReference type="CDD" id="cd01992">
    <property type="entry name" value="TilS_N"/>
    <property type="match status" value="1"/>
</dbReference>
<dbReference type="Pfam" id="PF01171">
    <property type="entry name" value="ATP_bind_3"/>
    <property type="match status" value="1"/>
</dbReference>
<dbReference type="PATRIC" id="fig|991905.3.peg.940"/>
<evidence type="ECO:0000256" key="6">
    <source>
        <dbReference type="HAMAP-Rule" id="MF_01161"/>
    </source>
</evidence>
<feature type="domain" description="tRNA(Ile)-lysidine/2-thiocytidine synthase N-terminal" evidence="7">
    <location>
        <begin position="31"/>
        <end position="213"/>
    </location>
</feature>
<dbReference type="PANTHER" id="PTHR43033:SF1">
    <property type="entry name" value="TRNA(ILE)-LYSIDINE SYNTHASE-RELATED"/>
    <property type="match status" value="1"/>
</dbReference>
<dbReference type="PANTHER" id="PTHR43033">
    <property type="entry name" value="TRNA(ILE)-LYSIDINE SYNTHASE-RELATED"/>
    <property type="match status" value="1"/>
</dbReference>
<dbReference type="SUPFAM" id="SSF52402">
    <property type="entry name" value="Adenine nucleotide alpha hydrolases-like"/>
    <property type="match status" value="1"/>
</dbReference>
<evidence type="ECO:0000256" key="2">
    <source>
        <dbReference type="ARBA" id="ARBA00022694"/>
    </source>
</evidence>
<dbReference type="InterPro" id="IPR012795">
    <property type="entry name" value="tRNA_Ile_lys_synt_N"/>
</dbReference>
<evidence type="ECO:0000256" key="1">
    <source>
        <dbReference type="ARBA" id="ARBA00022598"/>
    </source>
</evidence>
<dbReference type="InterPro" id="IPR014729">
    <property type="entry name" value="Rossmann-like_a/b/a_fold"/>
</dbReference>
<dbReference type="GO" id="GO:0032267">
    <property type="term" value="F:tRNA(Ile)-lysidine synthase activity"/>
    <property type="evidence" value="ECO:0007669"/>
    <property type="project" value="UniProtKB-EC"/>
</dbReference>
<dbReference type="OrthoDB" id="9807403at2"/>
<comment type="function">
    <text evidence="6">Ligates lysine onto the cytidine present at position 34 of the AUA codon-specific tRNA(Ile) that contains the anticodon CAU, in an ATP-dependent manner. Cytidine is converted to lysidine, thus changing the amino acid specificity of the tRNA from methionine to isoleucine.</text>
</comment>
<organism evidence="8 9">
    <name type="scientific">Polymorphum gilvum (strain LMG 25793 / CGMCC 1.9160 / SL003B-26A1)</name>
    <dbReference type="NCBI Taxonomy" id="991905"/>
    <lineage>
        <taxon>Bacteria</taxon>
        <taxon>Pseudomonadati</taxon>
        <taxon>Pseudomonadota</taxon>
        <taxon>Alphaproteobacteria</taxon>
        <taxon>Rhodobacterales</taxon>
        <taxon>Paracoccaceae</taxon>
        <taxon>Polymorphum</taxon>
    </lineage>
</organism>
<dbReference type="InterPro" id="IPR012094">
    <property type="entry name" value="tRNA_Ile_lys_synt"/>
</dbReference>
<comment type="catalytic activity">
    <reaction evidence="5 6">
        <text>cytidine(34) in tRNA(Ile2) + L-lysine + ATP = lysidine(34) in tRNA(Ile2) + AMP + diphosphate + H(+)</text>
        <dbReference type="Rhea" id="RHEA:43744"/>
        <dbReference type="Rhea" id="RHEA-COMP:10625"/>
        <dbReference type="Rhea" id="RHEA-COMP:10670"/>
        <dbReference type="ChEBI" id="CHEBI:15378"/>
        <dbReference type="ChEBI" id="CHEBI:30616"/>
        <dbReference type="ChEBI" id="CHEBI:32551"/>
        <dbReference type="ChEBI" id="CHEBI:33019"/>
        <dbReference type="ChEBI" id="CHEBI:82748"/>
        <dbReference type="ChEBI" id="CHEBI:83665"/>
        <dbReference type="ChEBI" id="CHEBI:456215"/>
        <dbReference type="EC" id="6.3.4.19"/>
    </reaction>
</comment>
<dbReference type="HOGENOM" id="CLU_018869_3_2_5"/>
<comment type="similarity">
    <text evidence="6">Belongs to the tRNA(Ile)-lysidine synthase family.</text>
</comment>
<dbReference type="Proteomes" id="UP000008130">
    <property type="component" value="Chromosome"/>
</dbReference>
<evidence type="ECO:0000313" key="8">
    <source>
        <dbReference type="EMBL" id="ADZ69356.1"/>
    </source>
</evidence>
<dbReference type="InterPro" id="IPR011063">
    <property type="entry name" value="TilS/TtcA_N"/>
</dbReference>
<dbReference type="GO" id="GO:0005737">
    <property type="term" value="C:cytoplasm"/>
    <property type="evidence" value="ECO:0007669"/>
    <property type="project" value="UniProtKB-SubCell"/>
</dbReference>
<keyword evidence="3 6" id="KW-0547">Nucleotide-binding</keyword>
<dbReference type="AlphaFoldDB" id="F2IX65"/>
<dbReference type="STRING" id="991905.SL003B_0927"/>